<dbReference type="HOGENOM" id="CLU_139137_0_0_9"/>
<dbReference type="KEGG" id="gjf:M493_03580"/>
<accession>S5ZL00</accession>
<dbReference type="RefSeq" id="WP_020958833.1">
    <property type="nucleotide sequence ID" value="NC_022080.4"/>
</dbReference>
<evidence type="ECO:0000313" key="1">
    <source>
        <dbReference type="EMBL" id="AGT31023.1"/>
    </source>
</evidence>
<evidence type="ECO:0000313" key="2">
    <source>
        <dbReference type="Proteomes" id="UP000015500"/>
    </source>
</evidence>
<dbReference type="InterPro" id="IPR024496">
    <property type="entry name" value="Spore_germ_GerPE"/>
</dbReference>
<dbReference type="STRING" id="1921421.M493_03580"/>
<dbReference type="OrthoDB" id="2599887at2"/>
<dbReference type="EMBL" id="CP006254">
    <property type="protein sequence ID" value="AGT31023.1"/>
    <property type="molecule type" value="Genomic_DNA"/>
</dbReference>
<organism evidence="1 2">
    <name type="scientific">Geobacillus genomosp. 3</name>
    <dbReference type="NCBI Taxonomy" id="1921421"/>
    <lineage>
        <taxon>Bacteria</taxon>
        <taxon>Bacillati</taxon>
        <taxon>Bacillota</taxon>
        <taxon>Bacilli</taxon>
        <taxon>Bacillales</taxon>
        <taxon>Anoxybacillaceae</taxon>
        <taxon>Geobacillus</taxon>
    </lineage>
</organism>
<dbReference type="Pfam" id="PF10970">
    <property type="entry name" value="GerPE"/>
    <property type="match status" value="1"/>
</dbReference>
<name>S5ZL00_GEOG3</name>
<dbReference type="Proteomes" id="UP000015500">
    <property type="component" value="Chromosome"/>
</dbReference>
<dbReference type="AlphaFoldDB" id="S5ZL00"/>
<protein>
    <submittedName>
        <fullName evidence="1">Spore germination protein</fullName>
    </submittedName>
</protein>
<keyword evidence="2" id="KW-1185">Reference proteome</keyword>
<dbReference type="PATRIC" id="fig|1345697.3.peg.611"/>
<sequence>MKRTSIVQSLHAETLIISSVLQIGDSERISARTRALAVQRQYELFFGSEGERIFPVFAKPIPRWSSPPPVASRRTLHQNPVISVRSVRVLGISSSAVVHIGSTSIAETEARIKHIRQLAGPAPGTPTGRGDS</sequence>
<reference evidence="1 2" key="1">
    <citation type="journal article" date="2014" name="Genome Announc.">
        <title>Complete Genome Sequence of the Thermophilic Polychlorinated Biphenyl Degrader Geobacillus sp. Strain JF8 (NBRC 109937).</title>
        <authorList>
            <person name="Shintani M."/>
            <person name="Ohtsubo Y."/>
            <person name="Fukuda K."/>
            <person name="Hosoyama A."/>
            <person name="Ohji S."/>
            <person name="Yamazoe A."/>
            <person name="Fujita N."/>
            <person name="Nagata Y."/>
            <person name="Tsuda M."/>
            <person name="Hatta T."/>
            <person name="Kimbara K."/>
        </authorList>
    </citation>
    <scope>NUCLEOTIDE SEQUENCE [LARGE SCALE GENOMIC DNA]</scope>
    <source>
        <strain evidence="1 2">JF8</strain>
    </source>
</reference>
<gene>
    <name evidence="1" type="ORF">M493_03580</name>
</gene>
<proteinExistence type="predicted"/>